<feature type="compositionally biased region" description="Basic and acidic residues" evidence="7">
    <location>
        <begin position="415"/>
        <end position="426"/>
    </location>
</feature>
<dbReference type="Pfam" id="PF07690">
    <property type="entry name" value="MFS_1"/>
    <property type="match status" value="1"/>
</dbReference>
<comment type="subcellular location">
    <subcellularLocation>
        <location evidence="1">Cell membrane</location>
        <topology evidence="1">Multi-pass membrane protein</topology>
    </subcellularLocation>
</comment>
<name>A0ABS6HJ76_MYCGD</name>
<feature type="transmembrane region" description="Helical" evidence="8">
    <location>
        <begin position="358"/>
        <end position="381"/>
    </location>
</feature>
<protein>
    <submittedName>
        <fullName evidence="10">MFS transporter</fullName>
    </submittedName>
</protein>
<feature type="transmembrane region" description="Helical" evidence="8">
    <location>
        <begin position="261"/>
        <end position="279"/>
    </location>
</feature>
<dbReference type="Proteomes" id="UP000696413">
    <property type="component" value="Unassembled WGS sequence"/>
</dbReference>
<comment type="caution">
    <text evidence="10">The sequence shown here is derived from an EMBL/GenBank/DDBJ whole genome shotgun (WGS) entry which is preliminary data.</text>
</comment>
<proteinExistence type="predicted"/>
<evidence type="ECO:0000256" key="4">
    <source>
        <dbReference type="ARBA" id="ARBA00022692"/>
    </source>
</evidence>
<dbReference type="PROSITE" id="PS50850">
    <property type="entry name" value="MFS"/>
    <property type="match status" value="1"/>
</dbReference>
<evidence type="ECO:0000259" key="9">
    <source>
        <dbReference type="PROSITE" id="PS50850"/>
    </source>
</evidence>
<feature type="transmembrane region" description="Helical" evidence="8">
    <location>
        <begin position="387"/>
        <end position="407"/>
    </location>
</feature>
<dbReference type="Gene3D" id="1.20.1250.20">
    <property type="entry name" value="MFS general substrate transporter like domains"/>
    <property type="match status" value="1"/>
</dbReference>
<reference evidence="10 11" key="1">
    <citation type="submission" date="2021-05" db="EMBL/GenBank/DDBJ databases">
        <title>Draft Genome Sequences of Clinical Respiratory Isolates of Mycobacterium goodii Recovered in Ireland.</title>
        <authorList>
            <person name="Flanagan P.R."/>
            <person name="Mok S."/>
            <person name="Roycroft E."/>
            <person name="Rogers T.R."/>
            <person name="Fitzgibbon M."/>
        </authorList>
    </citation>
    <scope>NUCLEOTIDE SEQUENCE [LARGE SCALE GENOMIC DNA]</scope>
    <source>
        <strain evidence="10 11">14IE55</strain>
    </source>
</reference>
<evidence type="ECO:0000256" key="5">
    <source>
        <dbReference type="ARBA" id="ARBA00022989"/>
    </source>
</evidence>
<feature type="transmembrane region" description="Helical" evidence="8">
    <location>
        <begin position="318"/>
        <end position="337"/>
    </location>
</feature>
<evidence type="ECO:0000256" key="8">
    <source>
        <dbReference type="SAM" id="Phobius"/>
    </source>
</evidence>
<feature type="domain" description="Major facilitator superfamily (MFS) profile" evidence="9">
    <location>
        <begin position="18"/>
        <end position="411"/>
    </location>
</feature>
<evidence type="ECO:0000256" key="1">
    <source>
        <dbReference type="ARBA" id="ARBA00004651"/>
    </source>
</evidence>
<organism evidence="10 11">
    <name type="scientific">Mycolicibacterium goodii</name>
    <name type="common">Mycobacterium goodii</name>
    <dbReference type="NCBI Taxonomy" id="134601"/>
    <lineage>
        <taxon>Bacteria</taxon>
        <taxon>Bacillati</taxon>
        <taxon>Actinomycetota</taxon>
        <taxon>Actinomycetes</taxon>
        <taxon>Mycobacteriales</taxon>
        <taxon>Mycobacteriaceae</taxon>
        <taxon>Mycolicibacterium</taxon>
    </lineage>
</organism>
<feature type="transmembrane region" description="Helical" evidence="8">
    <location>
        <begin position="51"/>
        <end position="73"/>
    </location>
</feature>
<dbReference type="CDD" id="cd06173">
    <property type="entry name" value="MFS_MefA_like"/>
    <property type="match status" value="1"/>
</dbReference>
<dbReference type="InterPro" id="IPR020846">
    <property type="entry name" value="MFS_dom"/>
</dbReference>
<keyword evidence="6 8" id="KW-0472">Membrane</keyword>
<feature type="transmembrane region" description="Helical" evidence="8">
    <location>
        <begin position="291"/>
        <end position="312"/>
    </location>
</feature>
<sequence length="441" mass="45548">MSAAANPRWCSGALSKRVFRRLFAAQVVALVGTGLLTVALGLLAYDLAGSQAGAVLGTALAIKMVAYVAVAPLMAAVTDRIPRRALLVGTDVVRGSVALMLPFVDAAWQIYVLVFVLQAASATFTPAFQSAIPSVLVDEDDYTQALAMSRLAYDLESLLSPMLAAALLTVISYHALFLGTVGGFAASAMLVLSARLPAMPMTARPARLRDRILAGVRVMVARQELRALLALNLAVGAATGLVVVNTVIYVRDLLGASQSGLAVALACYGGGSMIVALTVPRVLRTVADRPVMLAGAVTAAVGLAATTMFIAVHPAPPVGWIALGGLWVALGAATSMINTPAARLLRRNSTTDNRTAVFTAQFSLSHACFLLTYPVAGWVGATLSQPIAALVLTMIATLAAATALMLWRPTRGAAGRREGDADDPHSTARTAVAVAAGQPAP</sequence>
<keyword evidence="2" id="KW-0813">Transport</keyword>
<dbReference type="InterPro" id="IPR011701">
    <property type="entry name" value="MFS"/>
</dbReference>
<keyword evidence="11" id="KW-1185">Reference proteome</keyword>
<dbReference type="SUPFAM" id="SSF103473">
    <property type="entry name" value="MFS general substrate transporter"/>
    <property type="match status" value="1"/>
</dbReference>
<feature type="region of interest" description="Disordered" evidence="7">
    <location>
        <begin position="414"/>
        <end position="441"/>
    </location>
</feature>
<keyword evidence="3" id="KW-1003">Cell membrane</keyword>
<dbReference type="PANTHER" id="PTHR43266">
    <property type="entry name" value="MACROLIDE-EFFLUX PROTEIN"/>
    <property type="match status" value="1"/>
</dbReference>
<evidence type="ECO:0000313" key="11">
    <source>
        <dbReference type="Proteomes" id="UP000696413"/>
    </source>
</evidence>
<dbReference type="EMBL" id="JAHBOM010000005">
    <property type="protein sequence ID" value="MBU8822736.1"/>
    <property type="molecule type" value="Genomic_DNA"/>
</dbReference>
<feature type="transmembrane region" description="Helical" evidence="8">
    <location>
        <begin position="22"/>
        <end position="45"/>
    </location>
</feature>
<evidence type="ECO:0000256" key="3">
    <source>
        <dbReference type="ARBA" id="ARBA00022475"/>
    </source>
</evidence>
<gene>
    <name evidence="10" type="ORF">KL859_07560</name>
</gene>
<dbReference type="PANTHER" id="PTHR43266:SF2">
    <property type="entry name" value="MAJOR FACILITATOR SUPERFAMILY (MFS) PROFILE DOMAIN-CONTAINING PROTEIN"/>
    <property type="match status" value="1"/>
</dbReference>
<evidence type="ECO:0000256" key="2">
    <source>
        <dbReference type="ARBA" id="ARBA00022448"/>
    </source>
</evidence>
<feature type="transmembrane region" description="Helical" evidence="8">
    <location>
        <begin position="227"/>
        <end position="249"/>
    </location>
</feature>
<accession>A0ABS6HJ76</accession>
<keyword evidence="4 8" id="KW-0812">Transmembrane</keyword>
<evidence type="ECO:0000256" key="6">
    <source>
        <dbReference type="ARBA" id="ARBA00023136"/>
    </source>
</evidence>
<dbReference type="RefSeq" id="WP_214394512.1">
    <property type="nucleotide sequence ID" value="NZ_JAHBOL010000020.1"/>
</dbReference>
<evidence type="ECO:0000256" key="7">
    <source>
        <dbReference type="SAM" id="MobiDB-lite"/>
    </source>
</evidence>
<keyword evidence="5 8" id="KW-1133">Transmembrane helix</keyword>
<evidence type="ECO:0000313" key="10">
    <source>
        <dbReference type="EMBL" id="MBU8822736.1"/>
    </source>
</evidence>
<dbReference type="InterPro" id="IPR036259">
    <property type="entry name" value="MFS_trans_sf"/>
</dbReference>